<dbReference type="PRINTS" id="PR00080">
    <property type="entry name" value="SDRFAMILY"/>
</dbReference>
<evidence type="ECO:0000256" key="1">
    <source>
        <dbReference type="ARBA" id="ARBA00006484"/>
    </source>
</evidence>
<protein>
    <submittedName>
        <fullName evidence="5">Uncharacterized protein</fullName>
    </submittedName>
</protein>
<dbReference type="InterPro" id="IPR036291">
    <property type="entry name" value="NAD(P)-bd_dom_sf"/>
</dbReference>
<feature type="signal peptide" evidence="4">
    <location>
        <begin position="1"/>
        <end position="17"/>
    </location>
</feature>
<dbReference type="SUPFAM" id="SSF51735">
    <property type="entry name" value="NAD(P)-binding Rossmann-fold domains"/>
    <property type="match status" value="1"/>
</dbReference>
<evidence type="ECO:0000313" key="6">
    <source>
        <dbReference type="Proteomes" id="UP001347796"/>
    </source>
</evidence>
<feature type="chain" id="PRO_5042936623" evidence="4">
    <location>
        <begin position="18"/>
        <end position="318"/>
    </location>
</feature>
<dbReference type="PANTHER" id="PTHR43313">
    <property type="entry name" value="SHORT-CHAIN DEHYDROGENASE/REDUCTASE FAMILY 9C"/>
    <property type="match status" value="1"/>
</dbReference>
<comment type="similarity">
    <text evidence="1 3">Belongs to the short-chain dehydrogenases/reductases (SDR) family.</text>
</comment>
<dbReference type="EMBL" id="JAZGQO010000021">
    <property type="protein sequence ID" value="KAK6166793.1"/>
    <property type="molecule type" value="Genomic_DNA"/>
</dbReference>
<keyword evidence="6" id="KW-1185">Reference proteome</keyword>
<dbReference type="AlphaFoldDB" id="A0AAN8G308"/>
<dbReference type="Pfam" id="PF00106">
    <property type="entry name" value="adh_short"/>
    <property type="match status" value="1"/>
</dbReference>
<keyword evidence="2" id="KW-0560">Oxidoreductase</keyword>
<proteinExistence type="inferred from homology"/>
<comment type="caution">
    <text evidence="5">The sequence shown here is derived from an EMBL/GenBank/DDBJ whole genome shotgun (WGS) entry which is preliminary data.</text>
</comment>
<dbReference type="PRINTS" id="PR00081">
    <property type="entry name" value="GDHRDH"/>
</dbReference>
<name>A0AAN8G308_PATCE</name>
<evidence type="ECO:0000256" key="3">
    <source>
        <dbReference type="RuleBase" id="RU000363"/>
    </source>
</evidence>
<organism evidence="5 6">
    <name type="scientific">Patella caerulea</name>
    <name type="common">Rayed Mediterranean limpet</name>
    <dbReference type="NCBI Taxonomy" id="87958"/>
    <lineage>
        <taxon>Eukaryota</taxon>
        <taxon>Metazoa</taxon>
        <taxon>Spiralia</taxon>
        <taxon>Lophotrochozoa</taxon>
        <taxon>Mollusca</taxon>
        <taxon>Gastropoda</taxon>
        <taxon>Patellogastropoda</taxon>
        <taxon>Patelloidea</taxon>
        <taxon>Patellidae</taxon>
        <taxon>Patella</taxon>
    </lineage>
</organism>
<dbReference type="GO" id="GO:0016491">
    <property type="term" value="F:oxidoreductase activity"/>
    <property type="evidence" value="ECO:0007669"/>
    <property type="project" value="UniProtKB-KW"/>
</dbReference>
<evidence type="ECO:0000313" key="5">
    <source>
        <dbReference type="EMBL" id="KAK6166793.1"/>
    </source>
</evidence>
<gene>
    <name evidence="5" type="ORF">SNE40_023413</name>
</gene>
<evidence type="ECO:0000256" key="4">
    <source>
        <dbReference type="SAM" id="SignalP"/>
    </source>
</evidence>
<evidence type="ECO:0000256" key="2">
    <source>
        <dbReference type="ARBA" id="ARBA00023002"/>
    </source>
</evidence>
<dbReference type="FunFam" id="3.40.50.720:FF:000074">
    <property type="entry name" value="Retinol dehydrogenase type 1"/>
    <property type="match status" value="1"/>
</dbReference>
<dbReference type="Proteomes" id="UP001347796">
    <property type="component" value="Unassembled WGS sequence"/>
</dbReference>
<sequence>MWLCIMILLVGYWTVKWFLEGLKVENYGEKYILITGCDIGFGNLLAKRLDGLGFHVIAACLKQDAADELKKASSERLKTLKLDVTSEDDIKSALTKVKSILPPNKGLWAVVNNAGIGGAIGPIACLTRRDYTDTLAVNLFGVIDVTKMFLPLIRKERGRVVNIASMLGRIALIPTPYCVSKYGVEAFSDSLRRELYHQGIKVSILEPGYFNTEILNPKKLYERFLDSFNKGDPEFREYYGQEFIDQTKTFFDKLPETSSNNLFQVIDAYEHAITARYPKHRYIVGNDAKYFFRLLWTIPEWMSDFIICLSSPRPQGSR</sequence>
<reference evidence="5 6" key="1">
    <citation type="submission" date="2024-01" db="EMBL/GenBank/DDBJ databases">
        <title>The genome of the rayed Mediterranean limpet Patella caerulea (Linnaeus, 1758).</title>
        <authorList>
            <person name="Anh-Thu Weber A."/>
            <person name="Halstead-Nussloch G."/>
        </authorList>
    </citation>
    <scope>NUCLEOTIDE SEQUENCE [LARGE SCALE GENOMIC DNA]</scope>
    <source>
        <strain evidence="5">AATW-2023a</strain>
        <tissue evidence="5">Whole specimen</tissue>
    </source>
</reference>
<dbReference type="GO" id="GO:0008202">
    <property type="term" value="P:steroid metabolic process"/>
    <property type="evidence" value="ECO:0007669"/>
    <property type="project" value="TreeGrafter"/>
</dbReference>
<dbReference type="Gene3D" id="3.40.50.720">
    <property type="entry name" value="NAD(P)-binding Rossmann-like Domain"/>
    <property type="match status" value="1"/>
</dbReference>
<accession>A0AAN8G308</accession>
<dbReference type="InterPro" id="IPR002347">
    <property type="entry name" value="SDR_fam"/>
</dbReference>
<keyword evidence="4" id="KW-0732">Signal</keyword>
<dbReference type="PANTHER" id="PTHR43313:SF50">
    <property type="entry name" value="GH26015P"/>
    <property type="match status" value="1"/>
</dbReference>